<protein>
    <submittedName>
        <fullName evidence="1">Uncharacterized protein</fullName>
    </submittedName>
</protein>
<dbReference type="Proteomes" id="UP000663842">
    <property type="component" value="Unassembled WGS sequence"/>
</dbReference>
<organism evidence="1 2">
    <name type="scientific">Rotaria magnacalcarata</name>
    <dbReference type="NCBI Taxonomy" id="392030"/>
    <lineage>
        <taxon>Eukaryota</taxon>
        <taxon>Metazoa</taxon>
        <taxon>Spiralia</taxon>
        <taxon>Gnathifera</taxon>
        <taxon>Rotifera</taxon>
        <taxon>Eurotatoria</taxon>
        <taxon>Bdelloidea</taxon>
        <taxon>Philodinida</taxon>
        <taxon>Philodinidae</taxon>
        <taxon>Rotaria</taxon>
    </lineage>
</organism>
<reference evidence="1" key="1">
    <citation type="submission" date="2021-02" db="EMBL/GenBank/DDBJ databases">
        <authorList>
            <person name="Nowell W R."/>
        </authorList>
    </citation>
    <scope>NUCLEOTIDE SEQUENCE</scope>
</reference>
<name>A0A820M9M2_9BILA</name>
<proteinExistence type="predicted"/>
<gene>
    <name evidence="1" type="ORF">UXM345_LOCUS36871</name>
</gene>
<dbReference type="AlphaFoldDB" id="A0A820M9M2"/>
<sequence>MFYYHVHVRVSALKLFFSSRTGTGGGVKGLKEPIFELENQTPKELSYKDNSLVGKAYNIFTIFMNRLNIEEQYQNMYLTIKDKGNYMVEPHVRECFIKTNVEVGSSLNGTSIIKINPNNDSGFHEILNTVPNDTGTDFSNLTLNDGNYFNQELKIILDDD</sequence>
<feature type="non-terminal residue" evidence="1">
    <location>
        <position position="160"/>
    </location>
</feature>
<evidence type="ECO:0000313" key="2">
    <source>
        <dbReference type="Proteomes" id="UP000663842"/>
    </source>
</evidence>
<accession>A0A820M9M2</accession>
<comment type="caution">
    <text evidence="1">The sequence shown here is derived from an EMBL/GenBank/DDBJ whole genome shotgun (WGS) entry which is preliminary data.</text>
</comment>
<dbReference type="EMBL" id="CAJOBF010018340">
    <property type="protein sequence ID" value="CAF4368832.1"/>
    <property type="molecule type" value="Genomic_DNA"/>
</dbReference>
<evidence type="ECO:0000313" key="1">
    <source>
        <dbReference type="EMBL" id="CAF4368832.1"/>
    </source>
</evidence>